<evidence type="ECO:0000313" key="2">
    <source>
        <dbReference type="Proteomes" id="UP000284476"/>
    </source>
</evidence>
<reference evidence="1 2" key="1">
    <citation type="submission" date="2019-01" db="EMBL/GenBank/DDBJ databases">
        <title>Sinorhodobacter populi sp. nov. isolated from the symptomatic bark tissue of Populus euramericana canker.</title>
        <authorList>
            <person name="Xu G."/>
        </authorList>
    </citation>
    <scope>NUCLEOTIDE SEQUENCE [LARGE SCALE GENOMIC DNA]</scope>
    <source>
        <strain evidence="1 2">SK2B-1</strain>
    </source>
</reference>
<dbReference type="RefSeq" id="WP_128209287.1">
    <property type="nucleotide sequence ID" value="NZ_JBHRSO010000063.1"/>
</dbReference>
<name>A0A443JGE6_9RHOB</name>
<sequence length="184" mass="20072">MNARTMPENLSIASATPILRDHRWLELTSAANQAFRDGAVEPARKLYTRGLEEAERLFATLNPEDTAVPLPAIMNIACHNLAQLARQDGNEPECRRLLILAFDRLIGAARQPATPIELRIACIQHLKYTLSELAEHLAGQTAPEPAIGHYVICLREAVAAVSHAAAHMDRAGDPRSCGHCGLTN</sequence>
<dbReference type="Proteomes" id="UP000284476">
    <property type="component" value="Unassembled WGS sequence"/>
</dbReference>
<evidence type="ECO:0000313" key="1">
    <source>
        <dbReference type="EMBL" id="RWR19531.1"/>
    </source>
</evidence>
<organism evidence="1 2">
    <name type="scientific">Paenirhodobacter populi</name>
    <dbReference type="NCBI Taxonomy" id="2306993"/>
    <lineage>
        <taxon>Bacteria</taxon>
        <taxon>Pseudomonadati</taxon>
        <taxon>Pseudomonadota</taxon>
        <taxon>Alphaproteobacteria</taxon>
        <taxon>Rhodobacterales</taxon>
        <taxon>Rhodobacter group</taxon>
        <taxon>Paenirhodobacter</taxon>
    </lineage>
</organism>
<dbReference type="AlphaFoldDB" id="A0A443JGE6"/>
<proteinExistence type="predicted"/>
<comment type="caution">
    <text evidence="1">The sequence shown here is derived from an EMBL/GenBank/DDBJ whole genome shotgun (WGS) entry which is preliminary data.</text>
</comment>
<dbReference type="EMBL" id="SAUZ01000015">
    <property type="protein sequence ID" value="RWR19531.1"/>
    <property type="molecule type" value="Genomic_DNA"/>
</dbReference>
<reference evidence="1 2" key="2">
    <citation type="submission" date="2019-01" db="EMBL/GenBank/DDBJ databases">
        <authorList>
            <person name="Li Y."/>
        </authorList>
    </citation>
    <scope>NUCLEOTIDE SEQUENCE [LARGE SCALE GENOMIC DNA]</scope>
    <source>
        <strain evidence="1 2">SK2B-1</strain>
    </source>
</reference>
<gene>
    <name evidence="1" type="ORF">D2T30_13510</name>
</gene>
<accession>A0A443JGE6</accession>
<protein>
    <submittedName>
        <fullName evidence="1">Uncharacterized protein</fullName>
    </submittedName>
</protein>